<proteinExistence type="predicted"/>
<reference evidence="1 2" key="1">
    <citation type="journal article" date="2019" name="Sci. Rep.">
        <title>Orb-weaving spider Araneus ventricosus genome elucidates the spidroin gene catalogue.</title>
        <authorList>
            <person name="Kono N."/>
            <person name="Nakamura H."/>
            <person name="Ohtoshi R."/>
            <person name="Moran D.A.P."/>
            <person name="Shinohara A."/>
            <person name="Yoshida Y."/>
            <person name="Fujiwara M."/>
            <person name="Mori M."/>
            <person name="Tomita M."/>
            <person name="Arakawa K."/>
        </authorList>
    </citation>
    <scope>NUCLEOTIDE SEQUENCE [LARGE SCALE GENOMIC DNA]</scope>
</reference>
<accession>A0A4Y2TQX5</accession>
<name>A0A4Y2TQX5_ARAVE</name>
<dbReference type="EMBL" id="BGPR01029970">
    <property type="protein sequence ID" value="GBO02124.1"/>
    <property type="molecule type" value="Genomic_DNA"/>
</dbReference>
<sequence length="150" mass="16618">MSRLSIAASFVQSPRLARNGALRLFSRLSSNPRRPRKTFQPLALAVSATEFMMASTSGLFRLAVRMRIPVNGKTNRFAAVGDLWRDTSLTNLDSGNPEICFCRMKSLAKNGWQKTHLGMANRYVIRKLGKSFSVDPPAPEPYTSRVSAGL</sequence>
<comment type="caution">
    <text evidence="1">The sequence shown here is derived from an EMBL/GenBank/DDBJ whole genome shotgun (WGS) entry which is preliminary data.</text>
</comment>
<dbReference type="Proteomes" id="UP000499080">
    <property type="component" value="Unassembled WGS sequence"/>
</dbReference>
<evidence type="ECO:0000313" key="2">
    <source>
        <dbReference type="Proteomes" id="UP000499080"/>
    </source>
</evidence>
<keyword evidence="2" id="KW-1185">Reference proteome</keyword>
<organism evidence="1 2">
    <name type="scientific">Araneus ventricosus</name>
    <name type="common">Orbweaver spider</name>
    <name type="synonym">Epeira ventricosa</name>
    <dbReference type="NCBI Taxonomy" id="182803"/>
    <lineage>
        <taxon>Eukaryota</taxon>
        <taxon>Metazoa</taxon>
        <taxon>Ecdysozoa</taxon>
        <taxon>Arthropoda</taxon>
        <taxon>Chelicerata</taxon>
        <taxon>Arachnida</taxon>
        <taxon>Araneae</taxon>
        <taxon>Araneomorphae</taxon>
        <taxon>Entelegynae</taxon>
        <taxon>Araneoidea</taxon>
        <taxon>Araneidae</taxon>
        <taxon>Araneus</taxon>
    </lineage>
</organism>
<dbReference type="AlphaFoldDB" id="A0A4Y2TQX5"/>
<gene>
    <name evidence="1" type="ORF">AVEN_232841_1</name>
</gene>
<evidence type="ECO:0000313" key="1">
    <source>
        <dbReference type="EMBL" id="GBO02124.1"/>
    </source>
</evidence>
<protein>
    <submittedName>
        <fullName evidence="1">Uncharacterized protein</fullName>
    </submittedName>
</protein>